<dbReference type="EMBL" id="CAICTM010003754">
    <property type="protein sequence ID" value="CAB9531624.1"/>
    <property type="molecule type" value="Genomic_DNA"/>
</dbReference>
<dbReference type="SUPFAM" id="SSF52540">
    <property type="entry name" value="P-loop containing nucleoside triphosphate hydrolases"/>
    <property type="match status" value="1"/>
</dbReference>
<evidence type="ECO:0000313" key="2">
    <source>
        <dbReference type="Proteomes" id="UP001153069"/>
    </source>
</evidence>
<proteinExistence type="predicted"/>
<keyword evidence="2" id="KW-1185">Reference proteome</keyword>
<name>A0A9N8F4N8_9STRA</name>
<dbReference type="InterPro" id="IPR027417">
    <property type="entry name" value="P-loop_NTPase"/>
</dbReference>
<evidence type="ECO:0000313" key="1">
    <source>
        <dbReference type="EMBL" id="CAB9531624.1"/>
    </source>
</evidence>
<gene>
    <name evidence="1" type="ORF">SEMRO_3756_G350830.1</name>
</gene>
<sequence>MKSWIQLYAIASGASLEDKDFQSFMRQSYEHYSNPMLAAVRNLEASKSNAILAVDFHDLVHDAVPTFQKILAHLSLEADIATCQKCVQIHEVKHVNDDIAASIVEFQTNAKDGKKSD</sequence>
<accession>A0A9N8F4N8</accession>
<comment type="caution">
    <text evidence="1">The sequence shown here is derived from an EMBL/GenBank/DDBJ whole genome shotgun (WGS) entry which is preliminary data.</text>
</comment>
<protein>
    <submittedName>
        <fullName evidence="1">Uncharacterized protein</fullName>
    </submittedName>
</protein>
<dbReference type="AlphaFoldDB" id="A0A9N8F4N8"/>
<reference evidence="1" key="1">
    <citation type="submission" date="2020-06" db="EMBL/GenBank/DDBJ databases">
        <authorList>
            <consortium name="Plant Systems Biology data submission"/>
        </authorList>
    </citation>
    <scope>NUCLEOTIDE SEQUENCE</scope>
    <source>
        <strain evidence="1">D6</strain>
    </source>
</reference>
<dbReference type="Gene3D" id="3.40.50.300">
    <property type="entry name" value="P-loop containing nucleotide triphosphate hydrolases"/>
    <property type="match status" value="1"/>
</dbReference>
<dbReference type="Proteomes" id="UP001153069">
    <property type="component" value="Unassembled WGS sequence"/>
</dbReference>
<organism evidence="1 2">
    <name type="scientific">Seminavis robusta</name>
    <dbReference type="NCBI Taxonomy" id="568900"/>
    <lineage>
        <taxon>Eukaryota</taxon>
        <taxon>Sar</taxon>
        <taxon>Stramenopiles</taxon>
        <taxon>Ochrophyta</taxon>
        <taxon>Bacillariophyta</taxon>
        <taxon>Bacillariophyceae</taxon>
        <taxon>Bacillariophycidae</taxon>
        <taxon>Naviculales</taxon>
        <taxon>Naviculaceae</taxon>
        <taxon>Seminavis</taxon>
    </lineage>
</organism>